<dbReference type="Proteomes" id="UP000033423">
    <property type="component" value="Unassembled WGS sequence"/>
</dbReference>
<evidence type="ECO:0008006" key="4">
    <source>
        <dbReference type="Google" id="ProtNLM"/>
    </source>
</evidence>
<evidence type="ECO:0000256" key="1">
    <source>
        <dbReference type="SAM" id="SignalP"/>
    </source>
</evidence>
<dbReference type="PROSITE" id="PS51257">
    <property type="entry name" value="PROKAR_LIPOPROTEIN"/>
    <property type="match status" value="1"/>
</dbReference>
<sequence>MKTYRTHILIAALLSMLVSCTDVALGGKAAPDVKKGPSISNLPPKKPVHIKLQRNFKGEYSWNLTGDNLKDMLQINAELQKEFPDH</sequence>
<dbReference type="AlphaFoldDB" id="A0A0F3GR87"/>
<feature type="signal peptide" evidence="1">
    <location>
        <begin position="1"/>
        <end position="24"/>
    </location>
</feature>
<gene>
    <name evidence="2" type="ORF">MBAV_003350</name>
</gene>
<feature type="chain" id="PRO_5002461152" description="Secreted protein" evidence="1">
    <location>
        <begin position="25"/>
        <end position="86"/>
    </location>
</feature>
<keyword evidence="3" id="KW-1185">Reference proteome</keyword>
<comment type="caution">
    <text evidence="2">The sequence shown here is derived from an EMBL/GenBank/DDBJ whole genome shotgun (WGS) entry which is preliminary data.</text>
</comment>
<keyword evidence="1" id="KW-0732">Signal</keyword>
<evidence type="ECO:0000313" key="3">
    <source>
        <dbReference type="Proteomes" id="UP000033423"/>
    </source>
</evidence>
<name>A0A0F3GR87_9BACT</name>
<reference evidence="2 3" key="1">
    <citation type="submission" date="2015-02" db="EMBL/GenBank/DDBJ databases">
        <title>Single-cell genomics of uncultivated deep-branching MTB reveals a conserved set of magnetosome genes.</title>
        <authorList>
            <person name="Kolinko S."/>
            <person name="Richter M."/>
            <person name="Glockner F.O."/>
            <person name="Brachmann A."/>
            <person name="Schuler D."/>
        </authorList>
    </citation>
    <scope>NUCLEOTIDE SEQUENCE [LARGE SCALE GENOMIC DNA]</scope>
    <source>
        <strain evidence="2">TM-1</strain>
    </source>
</reference>
<accession>A0A0F3GR87</accession>
<protein>
    <recommendedName>
        <fullName evidence="4">Secreted protein</fullName>
    </recommendedName>
</protein>
<evidence type="ECO:0000313" key="2">
    <source>
        <dbReference type="EMBL" id="KJU84464.1"/>
    </source>
</evidence>
<dbReference type="EMBL" id="LACI01001439">
    <property type="protein sequence ID" value="KJU84464.1"/>
    <property type="molecule type" value="Genomic_DNA"/>
</dbReference>
<organism evidence="2 3">
    <name type="scientific">Candidatus Magnetobacterium bavaricum</name>
    <dbReference type="NCBI Taxonomy" id="29290"/>
    <lineage>
        <taxon>Bacteria</taxon>
        <taxon>Pseudomonadati</taxon>
        <taxon>Nitrospirota</taxon>
        <taxon>Thermodesulfovibrionia</taxon>
        <taxon>Thermodesulfovibrionales</taxon>
        <taxon>Candidatus Magnetobacteriaceae</taxon>
        <taxon>Candidatus Magnetobacterium</taxon>
    </lineage>
</organism>
<proteinExistence type="predicted"/>